<dbReference type="OMA" id="CAGGWVK"/>
<evidence type="ECO:0000256" key="2">
    <source>
        <dbReference type="ARBA" id="ARBA00004123"/>
    </source>
</evidence>
<evidence type="ECO:0000256" key="1">
    <source>
        <dbReference type="ARBA" id="ARBA00002355"/>
    </source>
</evidence>
<feature type="region of interest" description="Disordered" evidence="7">
    <location>
        <begin position="1"/>
        <end position="36"/>
    </location>
</feature>
<keyword evidence="10" id="KW-1185">Reference proteome</keyword>
<dbReference type="PANTHER" id="PTHR16056:SF2">
    <property type="entry name" value="TESTIS-EXPRESSED PROTEIN 10"/>
    <property type="match status" value="1"/>
</dbReference>
<dbReference type="SUPFAM" id="SSF48371">
    <property type="entry name" value="ARM repeat"/>
    <property type="match status" value="1"/>
</dbReference>
<dbReference type="PANTHER" id="PTHR16056">
    <property type="entry name" value="REGULATOR OF MICROTUBULE DYNAMICS PROTEIN"/>
    <property type="match status" value="1"/>
</dbReference>
<dbReference type="HOGENOM" id="CLU_050252_2_0_1"/>
<dbReference type="InterPro" id="IPR011989">
    <property type="entry name" value="ARM-like"/>
</dbReference>
<dbReference type="OrthoDB" id="361362at2759"/>
<feature type="domain" description="Pre-rRNA-processing protein Ipi1 N-terminal" evidence="8">
    <location>
        <begin position="130"/>
        <end position="226"/>
    </location>
</feature>
<name>A0A0D1ZW56_EXOME</name>
<dbReference type="EMBL" id="KN847523">
    <property type="protein sequence ID" value="KIV90993.1"/>
    <property type="molecule type" value="Genomic_DNA"/>
</dbReference>
<feature type="compositionally biased region" description="Basic residues" evidence="7">
    <location>
        <begin position="1"/>
        <end position="11"/>
    </location>
</feature>
<reference evidence="9 10" key="1">
    <citation type="submission" date="2015-01" db="EMBL/GenBank/DDBJ databases">
        <title>The Genome Sequence of Exophiala mesophila CBS40295.</title>
        <authorList>
            <consortium name="The Broad Institute Genomics Platform"/>
            <person name="Cuomo C."/>
            <person name="de Hoog S."/>
            <person name="Gorbushina A."/>
            <person name="Stielow B."/>
            <person name="Teixiera M."/>
            <person name="Abouelleil A."/>
            <person name="Chapman S.B."/>
            <person name="Priest M."/>
            <person name="Young S.K."/>
            <person name="Wortman J."/>
            <person name="Nusbaum C."/>
            <person name="Birren B."/>
        </authorList>
    </citation>
    <scope>NUCLEOTIDE SEQUENCE [LARGE SCALE GENOMIC DNA]</scope>
    <source>
        <strain evidence="9 10">CBS 40295</strain>
    </source>
</reference>
<comment type="subunit">
    <text evidence="4">Component of the RIX1 complex, composed of IPI1, RIX1/IPI2 and IPI3 in a 1:2:2 stoichiometry. The complex interacts (via RIX1) with MDN1 (via its hexameric AAA ATPase ring) and the pre-60S ribosome particles.</text>
</comment>
<keyword evidence="5 6" id="KW-0539">Nucleus</keyword>
<evidence type="ECO:0000313" key="10">
    <source>
        <dbReference type="Proteomes" id="UP000054302"/>
    </source>
</evidence>
<gene>
    <name evidence="9" type="ORF">PV10_05587</name>
</gene>
<sequence length="332" mass="36099">MGSSAKKKKEKKKDFQKPKLKVGKARPKAANTTDTSFRSKSIVLSQQLDVNAPAESTKFQHQLSLVSSRSDTQRKDSLAYLTAYITASRPGSTLPVSANALLTATCPLILDASSGVRNQLLKLFQSLSSEDIGDHVSKLLPYMRAGMTHLSKDIRLSAIDFLSYVIKVAGIELVSCAGGWSQTLECFLTVLGWRSADSTKWSSTKTSFGGDIKSTARIMQVLADFLRQGLHEDPTSSDIDLITFGFPLWDITAMSIPTKSNPYAQLNLFGPPTDPGHQMLEGQDDRSELFSRSYHDIIWAGIDAAKKEGGELGRASGLLIKTLEPLQLSAGA</sequence>
<keyword evidence="6" id="KW-0698">rRNA processing</keyword>
<evidence type="ECO:0000256" key="7">
    <source>
        <dbReference type="SAM" id="MobiDB-lite"/>
    </source>
</evidence>
<dbReference type="RefSeq" id="XP_016222567.1">
    <property type="nucleotide sequence ID" value="XM_016370274.1"/>
</dbReference>
<comment type="subcellular location">
    <subcellularLocation>
        <location evidence="2 6">Nucleus</location>
    </subcellularLocation>
</comment>
<comment type="function">
    <text evidence="1 6">Component of the RIX1 complex required for processing of ITS2 sequences from 35S pre-rRNA.</text>
</comment>
<evidence type="ECO:0000256" key="3">
    <source>
        <dbReference type="ARBA" id="ARBA00006427"/>
    </source>
</evidence>
<dbReference type="Gene3D" id="1.25.10.10">
    <property type="entry name" value="Leucine-rich Repeat Variant"/>
    <property type="match status" value="1"/>
</dbReference>
<evidence type="ECO:0000256" key="5">
    <source>
        <dbReference type="ARBA" id="ARBA00023242"/>
    </source>
</evidence>
<dbReference type="GO" id="GO:0120330">
    <property type="term" value="C:rixosome complex"/>
    <property type="evidence" value="ECO:0007669"/>
    <property type="project" value="UniProtKB-UniRule"/>
</dbReference>
<dbReference type="GO" id="GO:0005634">
    <property type="term" value="C:nucleus"/>
    <property type="evidence" value="ECO:0007669"/>
    <property type="project" value="UniProtKB-SubCell"/>
</dbReference>
<evidence type="ECO:0000256" key="4">
    <source>
        <dbReference type="ARBA" id="ARBA00011141"/>
    </source>
</evidence>
<evidence type="ECO:0000313" key="9">
    <source>
        <dbReference type="EMBL" id="KIV90993.1"/>
    </source>
</evidence>
<dbReference type="GO" id="GO:0006364">
    <property type="term" value="P:rRNA processing"/>
    <property type="evidence" value="ECO:0007669"/>
    <property type="project" value="UniProtKB-UniRule"/>
</dbReference>
<dbReference type="GeneID" id="27323432"/>
<proteinExistence type="inferred from homology"/>
<dbReference type="VEuPathDB" id="FungiDB:PV10_05587"/>
<keyword evidence="6" id="KW-0690">Ribosome biogenesis</keyword>
<dbReference type="STRING" id="212818.A0A0D1ZW56"/>
<dbReference type="Proteomes" id="UP000054302">
    <property type="component" value="Unassembled WGS sequence"/>
</dbReference>
<protein>
    <recommendedName>
        <fullName evidence="6">Pre-rRNA-processing protein</fullName>
    </recommendedName>
</protein>
<organism evidence="9 10">
    <name type="scientific">Exophiala mesophila</name>
    <name type="common">Black yeast-like fungus</name>
    <dbReference type="NCBI Taxonomy" id="212818"/>
    <lineage>
        <taxon>Eukaryota</taxon>
        <taxon>Fungi</taxon>
        <taxon>Dikarya</taxon>
        <taxon>Ascomycota</taxon>
        <taxon>Pezizomycotina</taxon>
        <taxon>Eurotiomycetes</taxon>
        <taxon>Chaetothyriomycetidae</taxon>
        <taxon>Chaetothyriales</taxon>
        <taxon>Herpotrichiellaceae</taxon>
        <taxon>Exophiala</taxon>
    </lineage>
</organism>
<accession>A0A0D1ZW56</accession>
<dbReference type="Pfam" id="PF12333">
    <property type="entry name" value="Ipi1_N"/>
    <property type="match status" value="1"/>
</dbReference>
<evidence type="ECO:0000259" key="8">
    <source>
        <dbReference type="Pfam" id="PF12333"/>
    </source>
</evidence>
<dbReference type="InterPro" id="IPR024679">
    <property type="entry name" value="Ipi1_N"/>
</dbReference>
<evidence type="ECO:0000256" key="6">
    <source>
        <dbReference type="RuleBase" id="RU368021"/>
    </source>
</evidence>
<dbReference type="InterPro" id="IPR016024">
    <property type="entry name" value="ARM-type_fold"/>
</dbReference>
<dbReference type="AlphaFoldDB" id="A0A0D1ZW56"/>
<comment type="similarity">
    <text evidence="3 6">Belongs to the IPI1/TEX10 family.</text>
</comment>
<feature type="compositionally biased region" description="Basic residues" evidence="7">
    <location>
        <begin position="18"/>
        <end position="27"/>
    </location>
</feature>